<name>A0ABT3GU72_9RHOB</name>
<dbReference type="Proteomes" id="UP001208938">
    <property type="component" value="Unassembled WGS sequence"/>
</dbReference>
<feature type="compositionally biased region" description="Polar residues" evidence="1">
    <location>
        <begin position="142"/>
        <end position="156"/>
    </location>
</feature>
<reference evidence="3 4" key="1">
    <citation type="submission" date="2022-10" db="EMBL/GenBank/DDBJ databases">
        <title>Pararhodobacter sp. nov., isolated from marine algae.</title>
        <authorList>
            <person name="Choi B.J."/>
            <person name="Kim J.M."/>
            <person name="Lee J.K."/>
            <person name="Choi D.G."/>
            <person name="Jeon C.O."/>
        </authorList>
    </citation>
    <scope>NUCLEOTIDE SEQUENCE [LARGE SCALE GENOMIC DNA]</scope>
    <source>
        <strain evidence="3 4">ZQ420</strain>
    </source>
</reference>
<evidence type="ECO:0000313" key="4">
    <source>
        <dbReference type="Proteomes" id="UP001208938"/>
    </source>
</evidence>
<accession>A0ABT3GU72</accession>
<dbReference type="InterPro" id="IPR021136">
    <property type="entry name" value="Flagellar_hook_control-like_C"/>
</dbReference>
<evidence type="ECO:0000259" key="2">
    <source>
        <dbReference type="Pfam" id="PF02120"/>
    </source>
</evidence>
<dbReference type="Pfam" id="PF02120">
    <property type="entry name" value="Flg_hook"/>
    <property type="match status" value="1"/>
</dbReference>
<organism evidence="3 4">
    <name type="scientific">Pararhodobacter zhoushanensis</name>
    <dbReference type="NCBI Taxonomy" id="2479545"/>
    <lineage>
        <taxon>Bacteria</taxon>
        <taxon>Pseudomonadati</taxon>
        <taxon>Pseudomonadota</taxon>
        <taxon>Alphaproteobacteria</taxon>
        <taxon>Rhodobacterales</taxon>
        <taxon>Paracoccaceae</taxon>
        <taxon>Pararhodobacter</taxon>
    </lineage>
</organism>
<dbReference type="Gene3D" id="3.30.750.140">
    <property type="match status" value="1"/>
</dbReference>
<proteinExistence type="predicted"/>
<keyword evidence="3" id="KW-0282">Flagellum</keyword>
<dbReference type="EMBL" id="JAPDFL010000001">
    <property type="protein sequence ID" value="MCW1931085.1"/>
    <property type="molecule type" value="Genomic_DNA"/>
</dbReference>
<dbReference type="CDD" id="cd17470">
    <property type="entry name" value="T3SS_Flik_C"/>
    <property type="match status" value="1"/>
</dbReference>
<feature type="compositionally biased region" description="Pro residues" evidence="1">
    <location>
        <begin position="186"/>
        <end position="195"/>
    </location>
</feature>
<evidence type="ECO:0000256" key="1">
    <source>
        <dbReference type="SAM" id="MobiDB-lite"/>
    </source>
</evidence>
<feature type="region of interest" description="Disordered" evidence="1">
    <location>
        <begin position="142"/>
        <end position="198"/>
    </location>
</feature>
<evidence type="ECO:0000313" key="3">
    <source>
        <dbReference type="EMBL" id="MCW1931085.1"/>
    </source>
</evidence>
<protein>
    <submittedName>
        <fullName evidence="3">Flagellar hook-length control protein FliK</fullName>
    </submittedName>
</protein>
<keyword evidence="4" id="KW-1185">Reference proteome</keyword>
<sequence>MGPAPVEPPAPRKTRDPLPMMTVDAAPTERALPPDPAQRPDVPARSEAPQPEARHQPASAETPRQIAEQIAPRLVQAGRAGFDIALHPEELGSVRLKLVSHDGGSVLIIQAERPETLDLMRRHIGALEHELRALGHDQLSLRFNSTSPQSQGTSPGWLTGGQSGAQGGTYSGGQPGNQSGNTPSTAPQPDPPLITPDPIAARSLVRDHLDLRL</sequence>
<comment type="caution">
    <text evidence="3">The sequence shown here is derived from an EMBL/GenBank/DDBJ whole genome shotgun (WGS) entry which is preliminary data.</text>
</comment>
<feature type="region of interest" description="Disordered" evidence="1">
    <location>
        <begin position="1"/>
        <end position="63"/>
    </location>
</feature>
<feature type="compositionally biased region" description="Pro residues" evidence="1">
    <location>
        <begin position="1"/>
        <end position="11"/>
    </location>
</feature>
<dbReference type="InterPro" id="IPR038610">
    <property type="entry name" value="FliK-like_C_sf"/>
</dbReference>
<dbReference type="RefSeq" id="WP_264504235.1">
    <property type="nucleotide sequence ID" value="NZ_JAPDFL010000001.1"/>
</dbReference>
<feature type="domain" description="Flagellar hook-length control protein-like C-terminal" evidence="2">
    <location>
        <begin position="81"/>
        <end position="151"/>
    </location>
</feature>
<keyword evidence="3" id="KW-0966">Cell projection</keyword>
<feature type="compositionally biased region" description="Gly residues" evidence="1">
    <location>
        <begin position="158"/>
        <end position="175"/>
    </location>
</feature>
<gene>
    <name evidence="3" type="ORF">OKW52_02075</name>
</gene>
<keyword evidence="3" id="KW-0969">Cilium</keyword>